<keyword evidence="3" id="KW-1185">Reference proteome</keyword>
<dbReference type="PANTHER" id="PTHR32166">
    <property type="entry name" value="OSJNBA0013A04.12 PROTEIN"/>
    <property type="match status" value="1"/>
</dbReference>
<evidence type="ECO:0000313" key="2">
    <source>
        <dbReference type="EMBL" id="KAK8998786.1"/>
    </source>
</evidence>
<organism evidence="2 3">
    <name type="scientific">Hibiscus sabdariffa</name>
    <name type="common">roselle</name>
    <dbReference type="NCBI Taxonomy" id="183260"/>
    <lineage>
        <taxon>Eukaryota</taxon>
        <taxon>Viridiplantae</taxon>
        <taxon>Streptophyta</taxon>
        <taxon>Embryophyta</taxon>
        <taxon>Tracheophyta</taxon>
        <taxon>Spermatophyta</taxon>
        <taxon>Magnoliopsida</taxon>
        <taxon>eudicotyledons</taxon>
        <taxon>Gunneridae</taxon>
        <taxon>Pentapetalae</taxon>
        <taxon>rosids</taxon>
        <taxon>malvids</taxon>
        <taxon>Malvales</taxon>
        <taxon>Malvaceae</taxon>
        <taxon>Malvoideae</taxon>
        <taxon>Hibiscus</taxon>
    </lineage>
</organism>
<dbReference type="InterPro" id="IPR007021">
    <property type="entry name" value="DUF659"/>
</dbReference>
<dbReference type="Proteomes" id="UP001396334">
    <property type="component" value="Unassembled WGS sequence"/>
</dbReference>
<dbReference type="Pfam" id="PF04937">
    <property type="entry name" value="DUF659"/>
    <property type="match status" value="1"/>
</dbReference>
<evidence type="ECO:0000259" key="1">
    <source>
        <dbReference type="Pfam" id="PF04937"/>
    </source>
</evidence>
<sequence>MQAYVHSMTPTPCSVSPVAFYSPQHAMVSPSVPYFAQSIPGSVGPSGSNIYTSQLGFSQLSPATFPGAPFSNVSACADQFSLNMASQSGSGTGSASGSGSISSSQNVNLSPLWDYVTKLEKRGTIGGTWNFRCNICGETRSGSYTRIKAHLLQISGEGVTICKKITRSQKLEMVRLVEEWENKKKQRATREVTLPCQSQAGVEIDSSSKKRKSSFSPISRSFDMNTRAQLDEEIARMFYTGGLPFNLARNPHYHRAFTFAATHNIPGYVPPGYNKLRTTLLQQEKNNVEKLLQPIKATWQEKGLTIVSDGWSDPTRKPLINFMATFGNGPMFLKAVNCFGEVKDKFFIANLMKEVIDEVGHQNVVQIITDNAANCKGAGEIIESMYPHIYWTPCVVHTLNLALKNI</sequence>
<comment type="caution">
    <text evidence="2">The sequence shown here is derived from an EMBL/GenBank/DDBJ whole genome shotgun (WGS) entry which is preliminary data.</text>
</comment>
<dbReference type="SUPFAM" id="SSF53098">
    <property type="entry name" value="Ribonuclease H-like"/>
    <property type="match status" value="1"/>
</dbReference>
<evidence type="ECO:0000313" key="3">
    <source>
        <dbReference type="Proteomes" id="UP001396334"/>
    </source>
</evidence>
<dbReference type="PANTHER" id="PTHR32166:SF81">
    <property type="entry name" value="OS06G0658400 PROTEIN"/>
    <property type="match status" value="1"/>
</dbReference>
<dbReference type="InterPro" id="IPR012337">
    <property type="entry name" value="RNaseH-like_sf"/>
</dbReference>
<reference evidence="2 3" key="1">
    <citation type="journal article" date="2024" name="G3 (Bethesda)">
        <title>Genome assembly of Hibiscus sabdariffa L. provides insights into metabolisms of medicinal natural products.</title>
        <authorList>
            <person name="Kim T."/>
        </authorList>
    </citation>
    <scope>NUCLEOTIDE SEQUENCE [LARGE SCALE GENOMIC DNA]</scope>
    <source>
        <strain evidence="2">TK-2024</strain>
        <tissue evidence="2">Old leaves</tissue>
    </source>
</reference>
<accession>A0ABR2QDM1</accession>
<dbReference type="EMBL" id="JBBPBN010000040">
    <property type="protein sequence ID" value="KAK8998786.1"/>
    <property type="molecule type" value="Genomic_DNA"/>
</dbReference>
<gene>
    <name evidence="2" type="ORF">V6N11_069972</name>
</gene>
<protein>
    <recommendedName>
        <fullName evidence="1">DUF659 domain-containing protein</fullName>
    </recommendedName>
</protein>
<proteinExistence type="predicted"/>
<feature type="domain" description="DUF659" evidence="1">
    <location>
        <begin position="271"/>
        <end position="406"/>
    </location>
</feature>
<name>A0ABR2QDM1_9ROSI</name>